<keyword evidence="1" id="KW-0238">DNA-binding</keyword>
<evidence type="ECO:0000313" key="5">
    <source>
        <dbReference type="EMBL" id="KAG9443056.1"/>
    </source>
</evidence>
<dbReference type="PANTHER" id="PTHR33400:SF2">
    <property type="entry name" value="ZINC FINGER CCCH DOMAIN-CONTAINING PROTEIN 6"/>
    <property type="match status" value="1"/>
</dbReference>
<sequence length="477" mass="51569">MARSQKSKRVSWPPDVNLCQVRLFLSEDAPALSGSGSQDHLQAKASWMLHSMGAGNEDHLPPGFEAPQQSIPRIPTIKWQCPPMLLLNPAWQVVAGEESKEVEAQNQREMRVLEAVYPRQSAIPLNPSVSQDAHSYQYGDVHTPLVPITPVEDDDSVDQSDLSIDLIETSKLQSFSKSFPDRSNLDTPGDVGSAVPEKTHGMNVPLTSSPLDTDKSSVEISSAAEPDVLAAATAAFTAIMRTNEAGSLIDRDLLIKILSNPQLIDHLVKDYGTAVPGTQMTSNPVSNPVTASGTIPVSSQPVHINRLEPSAPSAGTPLPSSTFTQPIVSGHFHPLTSTIPPAVPMRPPPAGPPLASASTLTTTPVVKDIHYYKSLIQQHGEEKPEAQNPTHPQFGKRHSFHSLGLSTETIQPPIPKARDSRGKIQKPCIYFNSPKGCRHGVNCAYQHDSSFQQRVGSIPEVQSAKRMKLEGEITGRS</sequence>
<evidence type="ECO:0000259" key="4">
    <source>
        <dbReference type="PROSITE" id="PS50103"/>
    </source>
</evidence>
<gene>
    <name evidence="5" type="ORF">H6P81_018910</name>
</gene>
<proteinExistence type="predicted"/>
<organism evidence="5 6">
    <name type="scientific">Aristolochia fimbriata</name>
    <name type="common">White veined hardy Dutchman's pipe vine</name>
    <dbReference type="NCBI Taxonomy" id="158543"/>
    <lineage>
        <taxon>Eukaryota</taxon>
        <taxon>Viridiplantae</taxon>
        <taxon>Streptophyta</taxon>
        <taxon>Embryophyta</taxon>
        <taxon>Tracheophyta</taxon>
        <taxon>Spermatophyta</taxon>
        <taxon>Magnoliopsida</taxon>
        <taxon>Magnoliidae</taxon>
        <taxon>Piperales</taxon>
        <taxon>Aristolochiaceae</taxon>
        <taxon>Aristolochia</taxon>
    </lineage>
</organism>
<feature type="zinc finger region" description="C3H1-type" evidence="2">
    <location>
        <begin position="422"/>
        <end position="450"/>
    </location>
</feature>
<dbReference type="PROSITE" id="PS50103">
    <property type="entry name" value="ZF_C3H1"/>
    <property type="match status" value="1"/>
</dbReference>
<keyword evidence="2" id="KW-0479">Metal-binding</keyword>
<evidence type="ECO:0000256" key="1">
    <source>
        <dbReference type="ARBA" id="ARBA00023125"/>
    </source>
</evidence>
<dbReference type="GO" id="GO:0003677">
    <property type="term" value="F:DNA binding"/>
    <property type="evidence" value="ECO:0007669"/>
    <property type="project" value="UniProtKB-KW"/>
</dbReference>
<dbReference type="PANTHER" id="PTHR33400">
    <property type="entry name" value="ZINC FINGER CCCH DOMAIN-CONTAINING PROTEIN 6-RELATED"/>
    <property type="match status" value="1"/>
</dbReference>
<feature type="region of interest" description="Disordered" evidence="3">
    <location>
        <begin position="194"/>
        <end position="214"/>
    </location>
</feature>
<dbReference type="AlphaFoldDB" id="A0AAV7E5J1"/>
<keyword evidence="2" id="KW-0862">Zinc</keyword>
<evidence type="ECO:0000313" key="6">
    <source>
        <dbReference type="Proteomes" id="UP000825729"/>
    </source>
</evidence>
<accession>A0AAV7E5J1</accession>
<dbReference type="Proteomes" id="UP000825729">
    <property type="component" value="Unassembled WGS sequence"/>
</dbReference>
<keyword evidence="6" id="KW-1185">Reference proteome</keyword>
<evidence type="ECO:0000256" key="3">
    <source>
        <dbReference type="SAM" id="MobiDB-lite"/>
    </source>
</evidence>
<keyword evidence="2" id="KW-0863">Zinc-finger</keyword>
<dbReference type="GO" id="GO:0008270">
    <property type="term" value="F:zinc ion binding"/>
    <property type="evidence" value="ECO:0007669"/>
    <property type="project" value="UniProtKB-KW"/>
</dbReference>
<reference evidence="5 6" key="1">
    <citation type="submission" date="2021-07" db="EMBL/GenBank/DDBJ databases">
        <title>The Aristolochia fimbriata genome: insights into angiosperm evolution, floral development and chemical biosynthesis.</title>
        <authorList>
            <person name="Jiao Y."/>
        </authorList>
    </citation>
    <scope>NUCLEOTIDE SEQUENCE [LARGE SCALE GENOMIC DNA]</scope>
    <source>
        <strain evidence="5">IBCAS-2021</strain>
        <tissue evidence="5">Leaf</tissue>
    </source>
</reference>
<name>A0AAV7E5J1_ARIFI</name>
<feature type="domain" description="C3H1-type" evidence="4">
    <location>
        <begin position="422"/>
        <end position="450"/>
    </location>
</feature>
<dbReference type="EMBL" id="JAINDJ010000007">
    <property type="protein sequence ID" value="KAG9443056.1"/>
    <property type="molecule type" value="Genomic_DNA"/>
</dbReference>
<comment type="caution">
    <text evidence="5">The sequence shown here is derived from an EMBL/GenBank/DDBJ whole genome shotgun (WGS) entry which is preliminary data.</text>
</comment>
<protein>
    <recommendedName>
        <fullName evidence="4">C3H1-type domain-containing protein</fullName>
    </recommendedName>
</protein>
<evidence type="ECO:0000256" key="2">
    <source>
        <dbReference type="PROSITE-ProRule" id="PRU00723"/>
    </source>
</evidence>
<dbReference type="InterPro" id="IPR000571">
    <property type="entry name" value="Znf_CCCH"/>
</dbReference>